<dbReference type="PATRIC" id="fig|1391654.3.peg.10788"/>
<dbReference type="CDD" id="cd07041">
    <property type="entry name" value="STAS_RsbR_RsbS_like"/>
    <property type="match status" value="1"/>
</dbReference>
<accession>A0A0K1QDY7</accession>
<dbReference type="InterPro" id="IPR036513">
    <property type="entry name" value="STAS_dom_sf"/>
</dbReference>
<proteinExistence type="predicted"/>
<name>A0A0K1QDY7_9BACT</name>
<dbReference type="KEGG" id="llu:AKJ09_10649"/>
<evidence type="ECO:0000313" key="2">
    <source>
        <dbReference type="EMBL" id="AKV03986.1"/>
    </source>
</evidence>
<dbReference type="RefSeq" id="WP_169928564.1">
    <property type="nucleotide sequence ID" value="NZ_CP012333.1"/>
</dbReference>
<dbReference type="STRING" id="1391654.AKJ09_10649"/>
<keyword evidence="3" id="KW-1185">Reference proteome</keyword>
<dbReference type="AlphaFoldDB" id="A0A0K1QDY7"/>
<evidence type="ECO:0000313" key="3">
    <source>
        <dbReference type="Proteomes" id="UP000064967"/>
    </source>
</evidence>
<dbReference type="PROSITE" id="PS50801">
    <property type="entry name" value="STAS"/>
    <property type="match status" value="1"/>
</dbReference>
<gene>
    <name evidence="2" type="ORF">AKJ09_10649</name>
</gene>
<reference evidence="2 3" key="1">
    <citation type="submission" date="2015-08" db="EMBL/GenBank/DDBJ databases">
        <authorList>
            <person name="Babu N.S."/>
            <person name="Beckwith C.J."/>
            <person name="Beseler K.G."/>
            <person name="Brison A."/>
            <person name="Carone J.V."/>
            <person name="Caskin T.P."/>
            <person name="Diamond M."/>
            <person name="Durham M.E."/>
            <person name="Foxe J.M."/>
            <person name="Go M."/>
            <person name="Henderson B.A."/>
            <person name="Jones I.B."/>
            <person name="McGettigan J.A."/>
            <person name="Micheletti S.J."/>
            <person name="Nasrallah M.E."/>
            <person name="Ortiz D."/>
            <person name="Piller C.R."/>
            <person name="Privatt S.R."/>
            <person name="Schneider S.L."/>
            <person name="Sharp S."/>
            <person name="Smith T.C."/>
            <person name="Stanton J.D."/>
            <person name="Ullery H.E."/>
            <person name="Wilson R.J."/>
            <person name="Serrano M.G."/>
            <person name="Buck G."/>
            <person name="Lee V."/>
            <person name="Wang Y."/>
            <person name="Carvalho R."/>
            <person name="Voegtly L."/>
            <person name="Shi R."/>
            <person name="Duckworth R."/>
            <person name="Johnson A."/>
            <person name="Loviza R."/>
            <person name="Walstead R."/>
            <person name="Shah Z."/>
            <person name="Kiflezghi M."/>
            <person name="Wade K."/>
            <person name="Ball S.L."/>
            <person name="Bradley K.W."/>
            <person name="Asai D.J."/>
            <person name="Bowman C.A."/>
            <person name="Russell D.A."/>
            <person name="Pope W.H."/>
            <person name="Jacobs-Sera D."/>
            <person name="Hendrix R.W."/>
            <person name="Hatfull G.F."/>
        </authorList>
    </citation>
    <scope>NUCLEOTIDE SEQUENCE [LARGE SCALE GENOMIC DNA]</scope>
    <source>
        <strain evidence="2 3">DSM 27648</strain>
    </source>
</reference>
<dbReference type="InterPro" id="IPR051932">
    <property type="entry name" value="Bact_StressResp_Reg"/>
</dbReference>
<feature type="domain" description="STAS" evidence="1">
    <location>
        <begin position="75"/>
        <end position="182"/>
    </location>
</feature>
<evidence type="ECO:0000259" key="1">
    <source>
        <dbReference type="PROSITE" id="PS50801"/>
    </source>
</evidence>
<dbReference type="Proteomes" id="UP000064967">
    <property type="component" value="Chromosome"/>
</dbReference>
<dbReference type="PANTHER" id="PTHR33745">
    <property type="entry name" value="RSBT ANTAGONIST PROTEIN RSBS-RELATED"/>
    <property type="match status" value="1"/>
</dbReference>
<organism evidence="2 3">
    <name type="scientific">Labilithrix luteola</name>
    <dbReference type="NCBI Taxonomy" id="1391654"/>
    <lineage>
        <taxon>Bacteria</taxon>
        <taxon>Pseudomonadati</taxon>
        <taxon>Myxococcota</taxon>
        <taxon>Polyangia</taxon>
        <taxon>Polyangiales</taxon>
        <taxon>Labilitrichaceae</taxon>
        <taxon>Labilithrix</taxon>
    </lineage>
</organism>
<dbReference type="SUPFAM" id="SSF52091">
    <property type="entry name" value="SpoIIaa-like"/>
    <property type="match status" value="1"/>
</dbReference>
<dbReference type="InterPro" id="IPR002645">
    <property type="entry name" value="STAS_dom"/>
</dbReference>
<dbReference type="Gene3D" id="3.30.750.24">
    <property type="entry name" value="STAS domain"/>
    <property type="match status" value="1"/>
</dbReference>
<sequence length="188" mass="20846">MNDSTELFAVQSDLARCVEELERERAARRAAEGLAEEVSLAHATVLDGLEAAKEEILAAKREIMRLSNLVFPIWPSVLLMPVIGRLDVERSDLLCQTVVEEAARTRARVVILDVSGVPAVDQDIAYTLRRFDETLHIIGSQMVLCGVRPELAQMAMGGEHDTVSAVLRMPVRRTLSEALRWAIKATRT</sequence>
<dbReference type="EMBL" id="CP012333">
    <property type="protein sequence ID" value="AKV03986.1"/>
    <property type="molecule type" value="Genomic_DNA"/>
</dbReference>
<protein>
    <submittedName>
        <fullName evidence="2">RsbR, positive regulator of sigma-B</fullName>
    </submittedName>
</protein>
<dbReference type="Pfam" id="PF01740">
    <property type="entry name" value="STAS"/>
    <property type="match status" value="1"/>
</dbReference>